<dbReference type="Pfam" id="PF04479">
    <property type="entry name" value="RTA1"/>
    <property type="match status" value="1"/>
</dbReference>
<evidence type="ECO:0000313" key="7">
    <source>
        <dbReference type="Proteomes" id="UP000313359"/>
    </source>
</evidence>
<keyword evidence="7" id="KW-1185">Reference proteome</keyword>
<dbReference type="Proteomes" id="UP000313359">
    <property type="component" value="Unassembled WGS sequence"/>
</dbReference>
<keyword evidence="2 5" id="KW-0812">Transmembrane</keyword>
<reference evidence="6" key="1">
    <citation type="journal article" date="2018" name="Genome Biol. Evol.">
        <title>Genomics and development of Lentinus tigrinus, a white-rot wood-decaying mushroom with dimorphic fruiting bodies.</title>
        <authorList>
            <person name="Wu B."/>
            <person name="Xu Z."/>
            <person name="Knudson A."/>
            <person name="Carlson A."/>
            <person name="Chen N."/>
            <person name="Kovaka S."/>
            <person name="LaButti K."/>
            <person name="Lipzen A."/>
            <person name="Pennachio C."/>
            <person name="Riley R."/>
            <person name="Schakwitz W."/>
            <person name="Umezawa K."/>
            <person name="Ohm R.A."/>
            <person name="Grigoriev I.V."/>
            <person name="Nagy L.G."/>
            <person name="Gibbons J."/>
            <person name="Hibbett D."/>
        </authorList>
    </citation>
    <scope>NUCLEOTIDE SEQUENCE [LARGE SCALE GENOMIC DNA]</scope>
    <source>
        <strain evidence="6">ALCF2SS1-6</strain>
    </source>
</reference>
<dbReference type="GO" id="GO:0016020">
    <property type="term" value="C:membrane"/>
    <property type="evidence" value="ECO:0007669"/>
    <property type="project" value="UniProtKB-SubCell"/>
</dbReference>
<dbReference type="OrthoDB" id="3358017at2759"/>
<feature type="transmembrane region" description="Helical" evidence="5">
    <location>
        <begin position="208"/>
        <end position="226"/>
    </location>
</feature>
<dbReference type="PANTHER" id="PTHR31465">
    <property type="entry name" value="PROTEIN RTA1-RELATED"/>
    <property type="match status" value="1"/>
</dbReference>
<feature type="transmembrane region" description="Helical" evidence="5">
    <location>
        <begin position="156"/>
        <end position="180"/>
    </location>
</feature>
<dbReference type="AlphaFoldDB" id="A0A5C2SN37"/>
<sequence>MNSTDDNQNLYGYTPTRSVCIIFVILYAVSTLLHGYQSIRSRALWLLPTVVLAGTAEVVGWVARTKSSYDPLQRMPFVIQTSILVLAPTPFVAALFIGFGRITGRLGAQYSRLSPALYSKIFLTADIVSLFVQGGGGGIASSGSNDADKVRLGSNIIIAGLVVQLFSMSVFCFFMGEYVWRRINDRPFHKLAYSEAAERNRMDRHMKMLLAGITISTVLIYIRSIYRIIEFADGFDGSIAHTQVLFNVFDGMLVTLAMYTLNFMHPGMLLLATQQMQSYPLNSRTESY</sequence>
<dbReference type="PANTHER" id="PTHR31465:SF1">
    <property type="entry name" value="PROTEIN RTA1-RELATED"/>
    <property type="match status" value="1"/>
</dbReference>
<evidence type="ECO:0000256" key="4">
    <source>
        <dbReference type="ARBA" id="ARBA00023136"/>
    </source>
</evidence>
<evidence type="ECO:0000256" key="5">
    <source>
        <dbReference type="SAM" id="Phobius"/>
    </source>
</evidence>
<organism evidence="6 7">
    <name type="scientific">Lentinus tigrinus ALCF2SS1-6</name>
    <dbReference type="NCBI Taxonomy" id="1328759"/>
    <lineage>
        <taxon>Eukaryota</taxon>
        <taxon>Fungi</taxon>
        <taxon>Dikarya</taxon>
        <taxon>Basidiomycota</taxon>
        <taxon>Agaricomycotina</taxon>
        <taxon>Agaricomycetes</taxon>
        <taxon>Polyporales</taxon>
        <taxon>Polyporaceae</taxon>
        <taxon>Lentinus</taxon>
    </lineage>
</organism>
<keyword evidence="3 5" id="KW-1133">Transmembrane helix</keyword>
<dbReference type="EMBL" id="ML122257">
    <property type="protein sequence ID" value="RPD62896.1"/>
    <property type="molecule type" value="Genomic_DNA"/>
</dbReference>
<name>A0A5C2SN37_9APHY</name>
<accession>A0A5C2SN37</accession>
<feature type="transmembrane region" description="Helical" evidence="5">
    <location>
        <begin position="43"/>
        <end position="63"/>
    </location>
</feature>
<feature type="transmembrane region" description="Helical" evidence="5">
    <location>
        <begin position="16"/>
        <end position="36"/>
    </location>
</feature>
<evidence type="ECO:0000313" key="6">
    <source>
        <dbReference type="EMBL" id="RPD62896.1"/>
    </source>
</evidence>
<evidence type="ECO:0000256" key="3">
    <source>
        <dbReference type="ARBA" id="ARBA00022989"/>
    </source>
</evidence>
<dbReference type="STRING" id="1328759.A0A5C2SN37"/>
<protein>
    <submittedName>
        <fullName evidence="6">RTA1-domain-containing protein</fullName>
    </submittedName>
</protein>
<evidence type="ECO:0000256" key="1">
    <source>
        <dbReference type="ARBA" id="ARBA00004141"/>
    </source>
</evidence>
<feature type="transmembrane region" description="Helical" evidence="5">
    <location>
        <begin position="75"/>
        <end position="97"/>
    </location>
</feature>
<keyword evidence="4 5" id="KW-0472">Membrane</keyword>
<gene>
    <name evidence="6" type="ORF">L227DRAFT_608819</name>
</gene>
<feature type="transmembrane region" description="Helical" evidence="5">
    <location>
        <begin position="117"/>
        <end position="136"/>
    </location>
</feature>
<dbReference type="InterPro" id="IPR007568">
    <property type="entry name" value="RTA1"/>
</dbReference>
<comment type="subcellular location">
    <subcellularLocation>
        <location evidence="1">Membrane</location>
        <topology evidence="1">Multi-pass membrane protein</topology>
    </subcellularLocation>
</comment>
<proteinExistence type="predicted"/>
<evidence type="ECO:0000256" key="2">
    <source>
        <dbReference type="ARBA" id="ARBA00022692"/>
    </source>
</evidence>